<comment type="caution">
    <text evidence="1">The sequence shown here is derived from an EMBL/GenBank/DDBJ whole genome shotgun (WGS) entry which is preliminary data.</text>
</comment>
<keyword evidence="2" id="KW-1185">Reference proteome</keyword>
<organism evidence="1 2">
    <name type="scientific">Portunus trituberculatus</name>
    <name type="common">Swimming crab</name>
    <name type="synonym">Neptunus trituberculatus</name>
    <dbReference type="NCBI Taxonomy" id="210409"/>
    <lineage>
        <taxon>Eukaryota</taxon>
        <taxon>Metazoa</taxon>
        <taxon>Ecdysozoa</taxon>
        <taxon>Arthropoda</taxon>
        <taxon>Crustacea</taxon>
        <taxon>Multicrustacea</taxon>
        <taxon>Malacostraca</taxon>
        <taxon>Eumalacostraca</taxon>
        <taxon>Eucarida</taxon>
        <taxon>Decapoda</taxon>
        <taxon>Pleocyemata</taxon>
        <taxon>Brachyura</taxon>
        <taxon>Eubrachyura</taxon>
        <taxon>Portunoidea</taxon>
        <taxon>Portunidae</taxon>
        <taxon>Portuninae</taxon>
        <taxon>Portunus</taxon>
    </lineage>
</organism>
<evidence type="ECO:0000313" key="1">
    <source>
        <dbReference type="EMBL" id="MPC13002.1"/>
    </source>
</evidence>
<dbReference type="EMBL" id="VSRR010000251">
    <property type="protein sequence ID" value="MPC13002.1"/>
    <property type="molecule type" value="Genomic_DNA"/>
</dbReference>
<sequence length="76" mass="8557">MAWVQNIDGRDMTSARLLQSTKDTGEQLPRCSSQNAWNHQHTRASCHEAAASSMVAAETRDIRRLAPSQQQRQQHA</sequence>
<protein>
    <submittedName>
        <fullName evidence="1">Uncharacterized protein</fullName>
    </submittedName>
</protein>
<name>A0A5B7CTF5_PORTR</name>
<dbReference type="Proteomes" id="UP000324222">
    <property type="component" value="Unassembled WGS sequence"/>
</dbReference>
<dbReference type="AlphaFoldDB" id="A0A5B7CTF5"/>
<evidence type="ECO:0000313" key="2">
    <source>
        <dbReference type="Proteomes" id="UP000324222"/>
    </source>
</evidence>
<proteinExistence type="predicted"/>
<reference evidence="1 2" key="1">
    <citation type="submission" date="2019-05" db="EMBL/GenBank/DDBJ databases">
        <title>Another draft genome of Portunus trituberculatus and its Hox gene families provides insights of decapod evolution.</title>
        <authorList>
            <person name="Jeong J.-H."/>
            <person name="Song I."/>
            <person name="Kim S."/>
            <person name="Choi T."/>
            <person name="Kim D."/>
            <person name="Ryu S."/>
            <person name="Kim W."/>
        </authorList>
    </citation>
    <scope>NUCLEOTIDE SEQUENCE [LARGE SCALE GENOMIC DNA]</scope>
    <source>
        <tissue evidence="1">Muscle</tissue>
    </source>
</reference>
<accession>A0A5B7CTF5</accession>
<gene>
    <name evidence="1" type="ORF">E2C01_005720</name>
</gene>